<accession>A0A3N0XMA4</accession>
<dbReference type="InterPro" id="IPR050588">
    <property type="entry name" value="WNK_Ser-Thr_kinase"/>
</dbReference>
<keyword evidence="2" id="KW-0808">Transferase</keyword>
<evidence type="ECO:0000313" key="3">
    <source>
        <dbReference type="Proteomes" id="UP000281406"/>
    </source>
</evidence>
<dbReference type="EMBL" id="RJVU01069130">
    <property type="protein sequence ID" value="ROI74327.1"/>
    <property type="molecule type" value="Genomic_DNA"/>
</dbReference>
<organism evidence="2 3">
    <name type="scientific">Anabarilius grahami</name>
    <name type="common">Kanglang fish</name>
    <name type="synonym">Barilius grahami</name>
    <dbReference type="NCBI Taxonomy" id="495550"/>
    <lineage>
        <taxon>Eukaryota</taxon>
        <taxon>Metazoa</taxon>
        <taxon>Chordata</taxon>
        <taxon>Craniata</taxon>
        <taxon>Vertebrata</taxon>
        <taxon>Euteleostomi</taxon>
        <taxon>Actinopterygii</taxon>
        <taxon>Neopterygii</taxon>
        <taxon>Teleostei</taxon>
        <taxon>Ostariophysi</taxon>
        <taxon>Cypriniformes</taxon>
        <taxon>Xenocyprididae</taxon>
        <taxon>Xenocypridinae</taxon>
        <taxon>Xenocypridinae incertae sedis</taxon>
        <taxon>Anabarilius</taxon>
    </lineage>
</organism>
<dbReference type="Proteomes" id="UP000281406">
    <property type="component" value="Unassembled WGS sequence"/>
</dbReference>
<dbReference type="PANTHER" id="PTHR13902">
    <property type="entry name" value="SERINE/THREONINE-PROTEIN KINASE WNK WITH NO LYSINE -RELATED"/>
    <property type="match status" value="1"/>
</dbReference>
<dbReference type="OrthoDB" id="4062651at2759"/>
<sequence length="316" mass="34986">MEPKLDCCASSVPNSQCELKRNIYETISEGNVNKLESSALVRAGSDPSSYPPSKHPPGARQRFIRRSLWFTDNDEHQPDDCAPESEEQKKMLSINLRTIVDRTLVVRSGLQEGSSTESQKGQKDLDGASADEEKDRTDPKTDSMDGFKTNIKAASEENEEEAEMKAVATSPGGRFLKFDIEIGRGSFKTVYKGLDTDTWVEVAWCELQRSVDKHLELECGVADGDHIPTHSSHVRVCLLTCLSGLEVNKQKRCQVVKSVNVHLASCLPDEATSGGFVPCQQCRAHMGNVLHKTCCQLRDDQRDTDMNKSRRGAVVA</sequence>
<dbReference type="AlphaFoldDB" id="A0A3N0XMA4"/>
<dbReference type="GO" id="GO:0016301">
    <property type="term" value="F:kinase activity"/>
    <property type="evidence" value="ECO:0007669"/>
    <property type="project" value="UniProtKB-KW"/>
</dbReference>
<evidence type="ECO:0000256" key="1">
    <source>
        <dbReference type="SAM" id="MobiDB-lite"/>
    </source>
</evidence>
<name>A0A3N0XMA4_ANAGA</name>
<feature type="region of interest" description="Disordered" evidence="1">
    <location>
        <begin position="110"/>
        <end position="147"/>
    </location>
</feature>
<comment type="caution">
    <text evidence="2">The sequence shown here is derived from an EMBL/GenBank/DDBJ whole genome shotgun (WGS) entry which is preliminary data.</text>
</comment>
<dbReference type="Gene3D" id="3.30.200.20">
    <property type="entry name" value="Phosphorylase Kinase, domain 1"/>
    <property type="match status" value="1"/>
</dbReference>
<proteinExistence type="predicted"/>
<gene>
    <name evidence="2" type="ORF">DPX16_21876</name>
</gene>
<evidence type="ECO:0000313" key="2">
    <source>
        <dbReference type="EMBL" id="ROI74327.1"/>
    </source>
</evidence>
<keyword evidence="3" id="KW-1185">Reference proteome</keyword>
<protein>
    <submittedName>
        <fullName evidence="2">Serine/threonine-protein kinase WNK2</fullName>
    </submittedName>
</protein>
<feature type="compositionally biased region" description="Basic and acidic residues" evidence="1">
    <location>
        <begin position="120"/>
        <end position="145"/>
    </location>
</feature>
<keyword evidence="2" id="KW-0418">Kinase</keyword>
<reference evidence="2 3" key="1">
    <citation type="submission" date="2018-10" db="EMBL/GenBank/DDBJ databases">
        <title>Genome assembly for a Yunnan-Guizhou Plateau 3E fish, Anabarilius grahami (Regan), and its evolutionary and genetic applications.</title>
        <authorList>
            <person name="Jiang W."/>
        </authorList>
    </citation>
    <scope>NUCLEOTIDE SEQUENCE [LARGE SCALE GENOMIC DNA]</scope>
    <source>
        <strain evidence="2">AG-KIZ</strain>
        <tissue evidence="2">Muscle</tissue>
    </source>
</reference>
<dbReference type="FunFam" id="3.30.200.20:FF:000494">
    <property type="entry name" value="serine/threonine-protein kinase WNK2 isoform X2"/>
    <property type="match status" value="1"/>
</dbReference>
<feature type="region of interest" description="Disordered" evidence="1">
    <location>
        <begin position="40"/>
        <end position="60"/>
    </location>
</feature>